<comment type="caution">
    <text evidence="1">The sequence shown here is derived from an EMBL/GenBank/DDBJ whole genome shotgun (WGS) entry which is preliminary data.</text>
</comment>
<organism evidence="1 2">
    <name type="scientific">Propylenella binzhouense</name>
    <dbReference type="NCBI Taxonomy" id="2555902"/>
    <lineage>
        <taxon>Bacteria</taxon>
        <taxon>Pseudomonadati</taxon>
        <taxon>Pseudomonadota</taxon>
        <taxon>Alphaproteobacteria</taxon>
        <taxon>Hyphomicrobiales</taxon>
        <taxon>Propylenellaceae</taxon>
        <taxon>Propylenella</taxon>
    </lineage>
</organism>
<dbReference type="SUPFAM" id="SSF52540">
    <property type="entry name" value="P-loop containing nucleoside triphosphate hydrolases"/>
    <property type="match status" value="1"/>
</dbReference>
<feature type="non-terminal residue" evidence="1">
    <location>
        <position position="527"/>
    </location>
</feature>
<evidence type="ECO:0000313" key="2">
    <source>
        <dbReference type="Proteomes" id="UP000773614"/>
    </source>
</evidence>
<evidence type="ECO:0000313" key="1">
    <source>
        <dbReference type="EMBL" id="MYZ47603.1"/>
    </source>
</evidence>
<dbReference type="AlphaFoldDB" id="A0A964T354"/>
<dbReference type="OrthoDB" id="9780606at2"/>
<sequence>MRAPNVATIPPGVPFLETLVDALLDGRLVEGFRLGADPLALTDVTLFLPTRRAARAIREVFLARLGPAVLLPRIRTLGDVDEDEAFFDPGAAEALDGLPPAIPPVARQLALARLVRGWSGALVRAAAGLGEEPLLVPASAADAARLAAVLGRLIDQVGSEGPGWDALPRELGPELTRYWQITLAFLEIVTAAWPEHLAARGLVDPGTRRDRLVRAEAGRLERAGSAGPVVAAGSTGSVPATAVLLSAIARLPNGAVVLPGLDAGLDEDGWRAVAEPKEDPAAAGHPQAGLKRLLSTLGVERADVRSLAAPPQALRLRERVVSEALRPAATTGRWAGPGALPASDKAAALEGVALVEAANEREEALAIAVILRRSIAEGERVAALVTPDRKLARRVAVELRRWDIQVDDSGGVPLGTTPAGIFARLVAEAGLGGMPAGTLLALLKHPNARFGLPAAAAHRAARALERAVLRGPRLAPGSGALRHALRIADAVRKLSPEEREEGARVPRAARTLAPEDWAAAHDLADRL</sequence>
<dbReference type="InterPro" id="IPR027417">
    <property type="entry name" value="P-loop_NTPase"/>
</dbReference>
<dbReference type="EMBL" id="SPKJ01000018">
    <property type="protein sequence ID" value="MYZ47603.1"/>
    <property type="molecule type" value="Genomic_DNA"/>
</dbReference>
<dbReference type="Proteomes" id="UP000773614">
    <property type="component" value="Unassembled WGS sequence"/>
</dbReference>
<dbReference type="InterPro" id="IPR014153">
    <property type="entry name" value="Ds_break_AddB"/>
</dbReference>
<protein>
    <submittedName>
        <fullName evidence="1">Double-strand break repair protein AddB</fullName>
    </submittedName>
</protein>
<dbReference type="RefSeq" id="WP_161139954.1">
    <property type="nucleotide sequence ID" value="NZ_SPKJ01000018.1"/>
</dbReference>
<name>A0A964T354_9HYPH</name>
<reference evidence="1" key="1">
    <citation type="submission" date="2019-03" db="EMBL/GenBank/DDBJ databases">
        <title>Afifella sp. nov., isolated from activated sludge.</title>
        <authorList>
            <person name="Li Q."/>
            <person name="Liu Y."/>
        </authorList>
    </citation>
    <scope>NUCLEOTIDE SEQUENCE</scope>
    <source>
        <strain evidence="1">L72</strain>
    </source>
</reference>
<keyword evidence="2" id="KW-1185">Reference proteome</keyword>
<proteinExistence type="predicted"/>
<accession>A0A964T354</accession>
<gene>
    <name evidence="1" type="primary">addB</name>
    <name evidence="1" type="ORF">E4O86_07745</name>
</gene>
<dbReference type="NCBIfam" id="TIGR02786">
    <property type="entry name" value="addB_alphas"/>
    <property type="match status" value="1"/>
</dbReference>